<organism evidence="1 2">
    <name type="scientific">Streptomyces griseus subsp. griseus (strain JCM 4626 / CBS 651.72 / NBRC 13350 / KCC S-0626 / ISP 5235)</name>
    <dbReference type="NCBI Taxonomy" id="455632"/>
    <lineage>
        <taxon>Bacteria</taxon>
        <taxon>Bacillati</taxon>
        <taxon>Actinomycetota</taxon>
        <taxon>Actinomycetes</taxon>
        <taxon>Kitasatosporales</taxon>
        <taxon>Streptomycetaceae</taxon>
        <taxon>Streptomyces</taxon>
    </lineage>
</organism>
<proteinExistence type="predicted"/>
<dbReference type="AlphaFoldDB" id="B1VSZ5"/>
<accession>B1VSZ5</accession>
<dbReference type="KEGG" id="sgr:SGR_870"/>
<name>B1VSZ5_STRGG</name>
<dbReference type="Proteomes" id="UP000001685">
    <property type="component" value="Chromosome"/>
</dbReference>
<dbReference type="HOGENOM" id="CLU_2425660_0_0_11"/>
<sequence length="91" mass="9545">MVKGRFRVAPKPALIHDCLQSGRQDVHLGTLFQDRFPDLVAAAARLPPGLFLDGELLALTGGGWWTSGRSIGVPRPAPSDGTGARACVPGV</sequence>
<evidence type="ECO:0000313" key="2">
    <source>
        <dbReference type="Proteomes" id="UP000001685"/>
    </source>
</evidence>
<reference evidence="2" key="1">
    <citation type="journal article" date="2008" name="J. Bacteriol.">
        <title>Genome sequence of the streptomycin-producing microorganism Streptomyces griseus IFO 13350.</title>
        <authorList>
            <person name="Ohnishi Y."/>
            <person name="Ishikawa J."/>
            <person name="Hara H."/>
            <person name="Suzuki H."/>
            <person name="Ikenoya M."/>
            <person name="Ikeda H."/>
            <person name="Yamashita A."/>
            <person name="Hattori M."/>
            <person name="Horinouchi S."/>
        </authorList>
    </citation>
    <scope>NUCLEOTIDE SEQUENCE [LARGE SCALE GENOMIC DNA]</scope>
    <source>
        <strain evidence="2">JCM 4626 / NBRC 13350</strain>
    </source>
</reference>
<evidence type="ECO:0000313" key="1">
    <source>
        <dbReference type="EMBL" id="BAG17699.1"/>
    </source>
</evidence>
<protein>
    <submittedName>
        <fullName evidence="1">Uncharacterized protein</fullName>
    </submittedName>
</protein>
<gene>
    <name evidence="1" type="ordered locus">SGR_870</name>
</gene>
<dbReference type="EMBL" id="AP009493">
    <property type="protein sequence ID" value="BAG17699.1"/>
    <property type="molecule type" value="Genomic_DNA"/>
</dbReference>